<evidence type="ECO:0000313" key="1">
    <source>
        <dbReference type="EMBL" id="CAG9938869.1"/>
    </source>
</evidence>
<dbReference type="Proteomes" id="UP000836387">
    <property type="component" value="Unassembled WGS sequence"/>
</dbReference>
<gene>
    <name evidence="1" type="ORF">CRV2_00007298</name>
</gene>
<protein>
    <submittedName>
        <fullName evidence="1">Uncharacterized protein</fullName>
    </submittedName>
</protein>
<dbReference type="EMBL" id="CADEHS020000003">
    <property type="protein sequence ID" value="CAG9938869.1"/>
    <property type="molecule type" value="Genomic_DNA"/>
</dbReference>
<reference evidence="1" key="1">
    <citation type="submission" date="2020-04" db="EMBL/GenBank/DDBJ databases">
        <authorList>
            <person name="Broberg M."/>
        </authorList>
    </citation>
    <scope>NUCLEOTIDE SEQUENCE</scope>
</reference>
<keyword evidence="2" id="KW-1185">Reference proteome</keyword>
<name>A0ACA9TDB3_BIOOC</name>
<comment type="caution">
    <text evidence="1">The sequence shown here is derived from an EMBL/GenBank/DDBJ whole genome shotgun (WGS) entry which is preliminary data.</text>
</comment>
<accession>A0ACA9TDB3</accession>
<proteinExistence type="predicted"/>
<sequence>MSQAGFQVASLVVDVPDLPRAPGSLEAAYPPQSLLVVFQEDHYLLAASDQIFCRQLQLIALDNPDRPAIRQCASP</sequence>
<organism evidence="1 2">
    <name type="scientific">Clonostachys rosea f. rosea IK726</name>
    <dbReference type="NCBI Taxonomy" id="1349383"/>
    <lineage>
        <taxon>Eukaryota</taxon>
        <taxon>Fungi</taxon>
        <taxon>Dikarya</taxon>
        <taxon>Ascomycota</taxon>
        <taxon>Pezizomycotina</taxon>
        <taxon>Sordariomycetes</taxon>
        <taxon>Hypocreomycetidae</taxon>
        <taxon>Hypocreales</taxon>
        <taxon>Bionectriaceae</taxon>
        <taxon>Clonostachys</taxon>
    </lineage>
</organism>
<evidence type="ECO:0000313" key="2">
    <source>
        <dbReference type="Proteomes" id="UP000836387"/>
    </source>
</evidence>
<reference evidence="1" key="2">
    <citation type="submission" date="2021-10" db="EMBL/GenBank/DDBJ databases">
        <authorList>
            <person name="Piombo E."/>
        </authorList>
    </citation>
    <scope>NUCLEOTIDE SEQUENCE</scope>
</reference>